<dbReference type="Proteomes" id="UP000276029">
    <property type="component" value="Unassembled WGS sequence"/>
</dbReference>
<gene>
    <name evidence="4" type="ORF">DFR51_1962</name>
</gene>
<dbReference type="Pfam" id="PF00202">
    <property type="entry name" value="Aminotran_3"/>
    <property type="match status" value="1"/>
</dbReference>
<protein>
    <submittedName>
        <fullName evidence="4">Glutamate-1-semialdehyde 2,1-aminomutase</fullName>
    </submittedName>
</protein>
<accession>A0ABX9SXZ0</accession>
<reference evidence="4 5" key="1">
    <citation type="submission" date="2018-10" db="EMBL/GenBank/DDBJ databases">
        <title>Genomic Encyclopedia of Type Strains, Phase IV (KMG-IV): sequencing the most valuable type-strain genomes for metagenomic binning, comparative biology and taxonomic classification.</title>
        <authorList>
            <person name="Goeker M."/>
        </authorList>
    </citation>
    <scope>NUCLEOTIDE SEQUENCE [LARGE SCALE GENOMIC DNA]</scope>
    <source>
        <strain evidence="4 5">DSM 19791</strain>
    </source>
</reference>
<dbReference type="PANTHER" id="PTHR43713:SF3">
    <property type="entry name" value="GLUTAMATE-1-SEMIALDEHYDE 2,1-AMINOMUTASE 1, CHLOROPLASTIC-RELATED"/>
    <property type="match status" value="1"/>
</dbReference>
<comment type="cofactor">
    <cofactor evidence="1">
        <name>pyridoxal 5'-phosphate</name>
        <dbReference type="ChEBI" id="CHEBI:597326"/>
    </cofactor>
</comment>
<evidence type="ECO:0000313" key="4">
    <source>
        <dbReference type="EMBL" id="RKS88752.1"/>
    </source>
</evidence>
<dbReference type="InterPro" id="IPR015421">
    <property type="entry name" value="PyrdxlP-dep_Trfase_major"/>
</dbReference>
<evidence type="ECO:0000256" key="3">
    <source>
        <dbReference type="RuleBase" id="RU003560"/>
    </source>
</evidence>
<dbReference type="SUPFAM" id="SSF53383">
    <property type="entry name" value="PLP-dependent transferases"/>
    <property type="match status" value="1"/>
</dbReference>
<sequence>MSKVAAPPRSPRSEQLYREAIEVMPGGSSRATIFYAPYPLYAASAQGCRVTDVDGVERIDFVNNMSSLIHGHNHPVVNAAVKAQLDRLTAVAMPTESEIALAQELCQRLASVDRVVFTNSGTEAVMMAIRAARAYSGRSAVAKAEGAYHGAYDFAEVSVNSSPETWGRAEAPSAVSATEGIPGYVNEDVIVIPYNDLEATEALIEANRDRLACIVIDPVVSRAGLIRGRPEYLARLRELCDAYGIVLIFDEVLSFRLGYNGAQGQSGIRPDLTALGKIIGGGFPVGAVAGSAKVMSVFDVRMPHVKIHHGGTYNANPITMTAGLKTLELLPPAAYARLDALGCRTKTVLTEALAEAKLHGFVRADGSLLSIFFGGQDSDRFRELPRSDRQTAMQRYLHSALLDEGIISTPFSAFILSTAMTEADIDSLGEAAARCFGALKRQFG</sequence>
<keyword evidence="2 3" id="KW-0663">Pyridoxal phosphate</keyword>
<evidence type="ECO:0000256" key="2">
    <source>
        <dbReference type="ARBA" id="ARBA00022898"/>
    </source>
</evidence>
<keyword evidence="5" id="KW-1185">Reference proteome</keyword>
<dbReference type="CDD" id="cd00610">
    <property type="entry name" value="OAT_like"/>
    <property type="match status" value="1"/>
</dbReference>
<comment type="caution">
    <text evidence="4">The sequence shown here is derived from an EMBL/GenBank/DDBJ whole genome shotgun (WGS) entry which is preliminary data.</text>
</comment>
<dbReference type="InterPro" id="IPR005814">
    <property type="entry name" value="Aminotrans_3"/>
</dbReference>
<name>A0ABX9SXZ0_SPHMI</name>
<evidence type="ECO:0000313" key="5">
    <source>
        <dbReference type="Proteomes" id="UP000276029"/>
    </source>
</evidence>
<dbReference type="Gene3D" id="3.40.640.10">
    <property type="entry name" value="Type I PLP-dependent aspartate aminotransferase-like (Major domain)"/>
    <property type="match status" value="1"/>
</dbReference>
<dbReference type="Gene3D" id="3.90.1150.10">
    <property type="entry name" value="Aspartate Aminotransferase, domain 1"/>
    <property type="match status" value="1"/>
</dbReference>
<organism evidence="4 5">
    <name type="scientific">Sphingosinicella microcystinivorans</name>
    <dbReference type="NCBI Taxonomy" id="335406"/>
    <lineage>
        <taxon>Bacteria</taxon>
        <taxon>Pseudomonadati</taxon>
        <taxon>Pseudomonadota</taxon>
        <taxon>Alphaproteobacteria</taxon>
        <taxon>Sphingomonadales</taxon>
        <taxon>Sphingosinicellaceae</taxon>
        <taxon>Sphingosinicella</taxon>
    </lineage>
</organism>
<comment type="similarity">
    <text evidence="3">Belongs to the class-III pyridoxal-phosphate-dependent aminotransferase family.</text>
</comment>
<dbReference type="InterPro" id="IPR015424">
    <property type="entry name" value="PyrdxlP-dep_Trfase"/>
</dbReference>
<dbReference type="InterPro" id="IPR015422">
    <property type="entry name" value="PyrdxlP-dep_Trfase_small"/>
</dbReference>
<proteinExistence type="inferred from homology"/>
<dbReference type="EMBL" id="RBWX01000008">
    <property type="protein sequence ID" value="RKS88752.1"/>
    <property type="molecule type" value="Genomic_DNA"/>
</dbReference>
<dbReference type="PANTHER" id="PTHR43713">
    <property type="entry name" value="GLUTAMATE-1-SEMIALDEHYDE 2,1-AMINOMUTASE"/>
    <property type="match status" value="1"/>
</dbReference>
<evidence type="ECO:0000256" key="1">
    <source>
        <dbReference type="ARBA" id="ARBA00001933"/>
    </source>
</evidence>